<gene>
    <name evidence="13" type="ORF">AYI69_g5301</name>
</gene>
<dbReference type="GO" id="GO:0000329">
    <property type="term" value="C:fungal-type vacuole membrane"/>
    <property type="evidence" value="ECO:0007669"/>
    <property type="project" value="UniProtKB-ARBA"/>
</dbReference>
<evidence type="ECO:0000256" key="9">
    <source>
        <dbReference type="SAM" id="MobiDB-lite"/>
    </source>
</evidence>
<dbReference type="FunFam" id="1.20.1560.10:FF:000006">
    <property type="entry name" value="ATP-binding cassette, sub-family C (CFTR/MRP), member 9"/>
    <property type="match status" value="1"/>
</dbReference>
<dbReference type="InterPro" id="IPR044746">
    <property type="entry name" value="ABCC_6TM_D1"/>
</dbReference>
<feature type="transmembrane region" description="Helical" evidence="10">
    <location>
        <begin position="289"/>
        <end position="312"/>
    </location>
</feature>
<keyword evidence="6" id="KW-0067">ATP-binding</keyword>
<comment type="subcellular location">
    <subcellularLocation>
        <location evidence="1">Vacuole membrane</location>
        <topology evidence="1">Multi-pass membrane protein</topology>
    </subcellularLocation>
</comment>
<dbReference type="GO" id="GO:0140359">
    <property type="term" value="F:ABC-type transporter activity"/>
    <property type="evidence" value="ECO:0007669"/>
    <property type="project" value="InterPro"/>
</dbReference>
<dbReference type="InterPro" id="IPR050173">
    <property type="entry name" value="ABC_transporter_C-like"/>
</dbReference>
<dbReference type="CDD" id="cd03250">
    <property type="entry name" value="ABCC_MRP_domain1"/>
    <property type="match status" value="1"/>
</dbReference>
<evidence type="ECO:0000256" key="1">
    <source>
        <dbReference type="ARBA" id="ARBA00004128"/>
    </source>
</evidence>
<dbReference type="Gene3D" id="1.20.1560.10">
    <property type="entry name" value="ABC transporter type 1, transmembrane domain"/>
    <property type="match status" value="2"/>
</dbReference>
<dbReference type="PROSITE" id="PS50893">
    <property type="entry name" value="ABC_TRANSPORTER_2"/>
    <property type="match status" value="2"/>
</dbReference>
<evidence type="ECO:0000313" key="14">
    <source>
        <dbReference type="Proteomes" id="UP000187429"/>
    </source>
</evidence>
<proteinExistence type="predicted"/>
<evidence type="ECO:0000256" key="4">
    <source>
        <dbReference type="ARBA" id="ARBA00022737"/>
    </source>
</evidence>
<dbReference type="Gene3D" id="3.40.50.300">
    <property type="entry name" value="P-loop containing nucleotide triphosphate hydrolases"/>
    <property type="match status" value="2"/>
</dbReference>
<dbReference type="InterPro" id="IPR003439">
    <property type="entry name" value="ABC_transporter-like_ATP-bd"/>
</dbReference>
<evidence type="ECO:0000256" key="6">
    <source>
        <dbReference type="ARBA" id="ARBA00022840"/>
    </source>
</evidence>
<reference evidence="14" key="1">
    <citation type="submission" date="2017-01" db="EMBL/GenBank/DDBJ databases">
        <authorList>
            <person name="Wang Y."/>
            <person name="White M."/>
            <person name="Kvist S."/>
            <person name="Moncalvo J.-M."/>
        </authorList>
    </citation>
    <scope>NUCLEOTIDE SEQUENCE [LARGE SCALE GENOMIC DNA]</scope>
    <source>
        <strain evidence="14">ID-206-W2</strain>
    </source>
</reference>
<feature type="domain" description="ABC transporter" evidence="11">
    <location>
        <begin position="1053"/>
        <end position="1287"/>
    </location>
</feature>
<dbReference type="InterPro" id="IPR017871">
    <property type="entry name" value="ABC_transporter-like_CS"/>
</dbReference>
<keyword evidence="5" id="KW-0547">Nucleotide-binding</keyword>
<feature type="transmembrane region" description="Helical" evidence="10">
    <location>
        <begin position="204"/>
        <end position="224"/>
    </location>
</feature>
<feature type="transmembrane region" description="Helical" evidence="10">
    <location>
        <begin position="104"/>
        <end position="120"/>
    </location>
</feature>
<feature type="domain" description="ABC transmembrane type-1" evidence="12">
    <location>
        <begin position="62"/>
        <end position="351"/>
    </location>
</feature>
<keyword evidence="14" id="KW-1185">Reference proteome</keyword>
<evidence type="ECO:0000259" key="11">
    <source>
        <dbReference type="PROSITE" id="PS50893"/>
    </source>
</evidence>
<dbReference type="CDD" id="cd18579">
    <property type="entry name" value="ABC_6TM_ABCC_D1"/>
    <property type="match status" value="1"/>
</dbReference>
<dbReference type="FunFam" id="3.40.50.300:FF:000163">
    <property type="entry name" value="Multidrug resistance-associated protein member 4"/>
    <property type="match status" value="1"/>
</dbReference>
<keyword evidence="4" id="KW-0677">Repeat</keyword>
<dbReference type="Pfam" id="PF00664">
    <property type="entry name" value="ABC_membrane"/>
    <property type="match status" value="2"/>
</dbReference>
<feature type="transmembrane region" description="Helical" evidence="10">
    <location>
        <begin position="953"/>
        <end position="972"/>
    </location>
</feature>
<evidence type="ECO:0000256" key="5">
    <source>
        <dbReference type="ARBA" id="ARBA00022741"/>
    </source>
</evidence>
<evidence type="ECO:0000256" key="2">
    <source>
        <dbReference type="ARBA" id="ARBA00022448"/>
    </source>
</evidence>
<name>A0A1R1Y6V0_9FUNG</name>
<keyword evidence="3 10" id="KW-0812">Transmembrane</keyword>
<keyword evidence="7 10" id="KW-1133">Transmembrane helix</keyword>
<dbReference type="GO" id="GO:0016887">
    <property type="term" value="F:ATP hydrolysis activity"/>
    <property type="evidence" value="ECO:0007669"/>
    <property type="project" value="InterPro"/>
</dbReference>
<dbReference type="CDD" id="cd03244">
    <property type="entry name" value="ABCC_MRP_domain2"/>
    <property type="match status" value="1"/>
</dbReference>
<dbReference type="OrthoDB" id="6500128at2759"/>
<feature type="transmembrane region" description="Helical" evidence="10">
    <location>
        <begin position="866"/>
        <end position="884"/>
    </location>
</feature>
<dbReference type="InterPro" id="IPR036640">
    <property type="entry name" value="ABC1_TM_sf"/>
</dbReference>
<dbReference type="InterPro" id="IPR027417">
    <property type="entry name" value="P-loop_NTPase"/>
</dbReference>
<dbReference type="PANTHER" id="PTHR24223">
    <property type="entry name" value="ATP-BINDING CASSETTE SUB-FAMILY C"/>
    <property type="match status" value="1"/>
</dbReference>
<dbReference type="FunFam" id="3.40.50.300:FF:000997">
    <property type="entry name" value="Multidrug resistance-associated protein 1"/>
    <property type="match status" value="1"/>
</dbReference>
<keyword evidence="8 10" id="KW-0472">Membrane</keyword>
<evidence type="ECO:0000313" key="13">
    <source>
        <dbReference type="EMBL" id="OMJ22681.1"/>
    </source>
</evidence>
<dbReference type="FunFam" id="1.20.1560.10:FF:000013">
    <property type="entry name" value="ABC transporter C family member 2"/>
    <property type="match status" value="1"/>
</dbReference>
<evidence type="ECO:0000256" key="10">
    <source>
        <dbReference type="SAM" id="Phobius"/>
    </source>
</evidence>
<dbReference type="InterPro" id="IPR003593">
    <property type="entry name" value="AAA+_ATPase"/>
</dbReference>
<dbReference type="Pfam" id="PF00005">
    <property type="entry name" value="ABC_tran"/>
    <property type="match status" value="2"/>
</dbReference>
<feature type="domain" description="ABC transporter" evidence="11">
    <location>
        <begin position="426"/>
        <end position="649"/>
    </location>
</feature>
<dbReference type="InterPro" id="IPR011527">
    <property type="entry name" value="ABC1_TM_dom"/>
</dbReference>
<evidence type="ECO:0000259" key="12">
    <source>
        <dbReference type="PROSITE" id="PS50929"/>
    </source>
</evidence>
<protein>
    <submittedName>
        <fullName evidence="13">Metal resistance protein YCF1</fullName>
    </submittedName>
</protein>
<dbReference type="SUPFAM" id="SSF90123">
    <property type="entry name" value="ABC transporter transmembrane region"/>
    <property type="match status" value="2"/>
</dbReference>
<sequence length="1289" mass="144194">MNPLVSLGEKAQLNISNMIKLPNYIKPNDQSEYLLNSFSTGPPLLEISLLKTLILLNWKYLLLSGILKLFRDFLASTQPLLLGLLINFLANYSTSSSIPISHGYFYAFSMFFVSLVLLLLNQHYKNITNLTTISVRATLIPAVYTKTLSLRSDYFLNSSVGKITSLMSSDASRVSSFFDIFHLVWSVPFQIIFTLYLLYKTIGVSAFIGLVVIALSIPINSKLIKKAMKSNRSLTIFKDERIKLISEMISNIKIIKMFSWEAPMLEKISHIRNDKELAALKNYGIVSSAVFFVFGFIPHLVTLFTIGFYALFDNSTHGPLNAELIFVSLSFLNNMRFSLTHAPMIFSSFIEIFYAQERLEIFFTQPDFESNRNLKISTLTHSPNPSKPISSRTDSETSLISSNMPNYSSIEGDDQLDQRKNSKYSLVMQNTKFFWDDNSKFKLSLDLKINKGECVGVIGPIGSGKSSFISSIVGEMIKESGMMQVNGSVAYAPQSPWIMNSTLRDNITFGNHYEENFYNLVIEACELVLDISILPSGDQTEIGERGVNLSGGQKARVSMARAIYSKPDIILFDDTLSALDASVGKRVFERVIGHSGILGKSTRIVVTHSMKFISKFDRVLILKDGILSANSKYSKEMDTMLKEMNFLNPDEDYVEESASKDAMKPLLPNSKVPIVNAPDKIAENKSKVPKLIAAEESQIGGVSWSTFFNFLKGCGLWNVYLAIFFLLLTSISAIFANFTLKHWADSNKIKSSFNQSIYSSSVPFLLSFAFFGILSSISSSLLSLTIRSLCAVNSGKKTHSSMLNGIINSPMQFFNSTPQGRIINRFSSDQTAIDHILPNNFVSWASSIMGALSSIVVISYSFPEFIVFTIPLILVYLMVQEYYLHTSRQLKRISSTLLSPIYSHFTESIVGITTIRSFLKQEMFKKQNIDSLNNYLSADLTFKSLSLWQSTRIESLGAIIVLFSSLLGVIHLQNFNYLDSTLAALTIVYALQFTNSLSRSVESYCTVETNLISIERVYEYSDLPSEFSSDDELILSNHTHLDETTTWPSVGEIQVKSLVVRYMPHLEPAIKGINFDIKAGEKIGVVGRTGSGKSTLASVLFRLIDQEKGSITIDKVDTQSVNLSILRNGISIIPQEPFLFSGTLRYNLDPMNQYNDGQLWDVIEMVNLKEIVDSRSIGLEMNIINDGLNLSAGQKQLVCLARVLLKKSKILILDEATASVDLATESILTRTIGNALSDSTVITIAHRLENIIYCDRLLYLDNGNLIEVGNPMDLLKNKDSHFYKLYNKA</sequence>
<dbReference type="SMART" id="SM00382">
    <property type="entry name" value="AAA"/>
    <property type="match status" value="2"/>
</dbReference>
<feature type="compositionally biased region" description="Polar residues" evidence="9">
    <location>
        <begin position="379"/>
        <end position="409"/>
    </location>
</feature>
<dbReference type="SUPFAM" id="SSF52540">
    <property type="entry name" value="P-loop containing nucleoside triphosphate hydrolases"/>
    <property type="match status" value="2"/>
</dbReference>
<dbReference type="GO" id="GO:0005524">
    <property type="term" value="F:ATP binding"/>
    <property type="evidence" value="ECO:0007669"/>
    <property type="project" value="UniProtKB-KW"/>
</dbReference>
<dbReference type="EMBL" id="LSSM01002197">
    <property type="protein sequence ID" value="OMJ22681.1"/>
    <property type="molecule type" value="Genomic_DNA"/>
</dbReference>
<dbReference type="Proteomes" id="UP000187429">
    <property type="component" value="Unassembled WGS sequence"/>
</dbReference>
<feature type="transmembrane region" description="Helical" evidence="10">
    <location>
        <begin position="719"/>
        <end position="744"/>
    </location>
</feature>
<keyword evidence="2" id="KW-0813">Transport</keyword>
<accession>A0A1R1Y6V0</accession>
<feature type="domain" description="ABC transmembrane type-1" evidence="12">
    <location>
        <begin position="721"/>
        <end position="1009"/>
    </location>
</feature>
<dbReference type="PROSITE" id="PS00211">
    <property type="entry name" value="ABC_TRANSPORTER_1"/>
    <property type="match status" value="2"/>
</dbReference>
<dbReference type="CDD" id="cd18580">
    <property type="entry name" value="ABC_6TM_ABCC_D2"/>
    <property type="match status" value="1"/>
</dbReference>
<feature type="transmembrane region" description="Helical" evidence="10">
    <location>
        <begin position="764"/>
        <end position="786"/>
    </location>
</feature>
<feature type="transmembrane region" description="Helical" evidence="10">
    <location>
        <begin position="177"/>
        <end position="198"/>
    </location>
</feature>
<dbReference type="PROSITE" id="PS50929">
    <property type="entry name" value="ABC_TM1F"/>
    <property type="match status" value="2"/>
</dbReference>
<evidence type="ECO:0000256" key="7">
    <source>
        <dbReference type="ARBA" id="ARBA00022989"/>
    </source>
</evidence>
<organism evidence="13 14">
    <name type="scientific">Smittium culicis</name>
    <dbReference type="NCBI Taxonomy" id="133412"/>
    <lineage>
        <taxon>Eukaryota</taxon>
        <taxon>Fungi</taxon>
        <taxon>Fungi incertae sedis</taxon>
        <taxon>Zoopagomycota</taxon>
        <taxon>Kickxellomycotina</taxon>
        <taxon>Harpellomycetes</taxon>
        <taxon>Harpellales</taxon>
        <taxon>Legeriomycetaceae</taxon>
        <taxon>Smittium</taxon>
    </lineage>
</organism>
<evidence type="ECO:0000256" key="3">
    <source>
        <dbReference type="ARBA" id="ARBA00022692"/>
    </source>
</evidence>
<dbReference type="PANTHER" id="PTHR24223:SF443">
    <property type="entry name" value="MULTIDRUG-RESISTANCE LIKE PROTEIN 1, ISOFORM I"/>
    <property type="match status" value="1"/>
</dbReference>
<dbReference type="InterPro" id="IPR044726">
    <property type="entry name" value="ABCC_6TM_D2"/>
</dbReference>
<comment type="caution">
    <text evidence="13">The sequence shown here is derived from an EMBL/GenBank/DDBJ whole genome shotgun (WGS) entry which is preliminary data.</text>
</comment>
<feature type="region of interest" description="Disordered" evidence="9">
    <location>
        <begin position="379"/>
        <end position="414"/>
    </location>
</feature>
<evidence type="ECO:0000256" key="8">
    <source>
        <dbReference type="ARBA" id="ARBA00023136"/>
    </source>
</evidence>